<evidence type="ECO:0000256" key="1">
    <source>
        <dbReference type="ARBA" id="ARBA00004429"/>
    </source>
</evidence>
<keyword evidence="6" id="KW-1185">Reference proteome</keyword>
<evidence type="ECO:0000256" key="3">
    <source>
        <dbReference type="ARBA" id="ARBA00022448"/>
    </source>
</evidence>
<dbReference type="PANTHER" id="PTHR30413:SF8">
    <property type="entry name" value="TRANSPORT PERMEASE PROTEIN"/>
    <property type="match status" value="1"/>
</dbReference>
<dbReference type="Proteomes" id="UP000777935">
    <property type="component" value="Unassembled WGS sequence"/>
</dbReference>
<evidence type="ECO:0000313" key="5">
    <source>
        <dbReference type="EMBL" id="NSX53365.1"/>
    </source>
</evidence>
<sequence>MFQFEARPYAKSSAVGFAELVYHGTVRYVRKGHGNAIIGLLLNMMQTVILCMVFYIMFSVLGLRGSILRGDFLLYIMSGIFLFMTHTKSLGAIVGSEGPASPMMQHAPMSTAIAICSAALGTLYIQLLSMFFVLFIYHLAFTPIVIDDPIGAFGMVLLSWFSGLSIGMLFLALKPWAPGVVGMTTAIYSRANMLASGKMFLANTLPEKMRNLFDWNPLFHTIDQARGYAFINYNPHYTSVEYALYLSLTLLMIGLMGEFYTRKHASASWAARK</sequence>
<comment type="similarity">
    <text evidence="2">Belongs to the ABC-2 integral membrane protein family.</text>
</comment>
<evidence type="ECO:0000313" key="6">
    <source>
        <dbReference type="Proteomes" id="UP000777935"/>
    </source>
</evidence>
<keyword evidence="4" id="KW-0812">Transmembrane</keyword>
<feature type="transmembrane region" description="Helical" evidence="4">
    <location>
        <begin position="242"/>
        <end position="260"/>
    </location>
</feature>
<evidence type="ECO:0000256" key="2">
    <source>
        <dbReference type="ARBA" id="ARBA00007783"/>
    </source>
</evidence>
<feature type="transmembrane region" description="Helical" evidence="4">
    <location>
        <begin position="112"/>
        <end position="140"/>
    </location>
</feature>
<dbReference type="RefSeq" id="WP_174134484.1">
    <property type="nucleotide sequence ID" value="NZ_JABUFE010000001.1"/>
</dbReference>
<keyword evidence="4" id="KW-1133">Transmembrane helix</keyword>
<dbReference type="InterPro" id="IPR000412">
    <property type="entry name" value="ABC_2_transport"/>
</dbReference>
<feature type="transmembrane region" description="Helical" evidence="4">
    <location>
        <begin position="36"/>
        <end position="60"/>
    </location>
</feature>
<protein>
    <submittedName>
        <fullName evidence="5">ABC transporter permease</fullName>
    </submittedName>
</protein>
<proteinExistence type="inferred from homology"/>
<reference evidence="5 6" key="1">
    <citation type="submission" date="2020-06" db="EMBL/GenBank/DDBJ databases">
        <title>Sulfitobacter algicola sp. nov., isolated from green algae.</title>
        <authorList>
            <person name="Wang C."/>
        </authorList>
    </citation>
    <scope>NUCLEOTIDE SEQUENCE [LARGE SCALE GENOMIC DNA]</scope>
    <source>
        <strain evidence="5 6">1151</strain>
    </source>
</reference>
<evidence type="ECO:0000256" key="4">
    <source>
        <dbReference type="SAM" id="Phobius"/>
    </source>
</evidence>
<comment type="caution">
    <text evidence="5">The sequence shown here is derived from an EMBL/GenBank/DDBJ whole genome shotgun (WGS) entry which is preliminary data.</text>
</comment>
<feature type="transmembrane region" description="Helical" evidence="4">
    <location>
        <begin position="72"/>
        <end position="92"/>
    </location>
</feature>
<keyword evidence="3" id="KW-0813">Transport</keyword>
<dbReference type="PANTHER" id="PTHR30413">
    <property type="entry name" value="INNER MEMBRANE TRANSPORT PERMEASE"/>
    <property type="match status" value="1"/>
</dbReference>
<accession>A0ABX2IQI5</accession>
<gene>
    <name evidence="5" type="ORF">HRQ87_00965</name>
</gene>
<name>A0ABX2IQI5_9RHOB</name>
<keyword evidence="4" id="KW-0472">Membrane</keyword>
<comment type="subcellular location">
    <subcellularLocation>
        <location evidence="1">Cell inner membrane</location>
        <topology evidence="1">Multi-pass membrane protein</topology>
    </subcellularLocation>
</comment>
<organism evidence="5 6">
    <name type="scientific">Parasulfitobacter algicola</name>
    <dbReference type="NCBI Taxonomy" id="2614809"/>
    <lineage>
        <taxon>Bacteria</taxon>
        <taxon>Pseudomonadati</taxon>
        <taxon>Pseudomonadota</taxon>
        <taxon>Alphaproteobacteria</taxon>
        <taxon>Rhodobacterales</taxon>
        <taxon>Roseobacteraceae</taxon>
        <taxon>Parasulfitobacter</taxon>
    </lineage>
</organism>
<feature type="transmembrane region" description="Helical" evidence="4">
    <location>
        <begin position="152"/>
        <end position="173"/>
    </location>
</feature>
<dbReference type="PRINTS" id="PR00164">
    <property type="entry name" value="ABC2TRNSPORT"/>
</dbReference>
<dbReference type="EMBL" id="JABUFE010000001">
    <property type="protein sequence ID" value="NSX53365.1"/>
    <property type="molecule type" value="Genomic_DNA"/>
</dbReference>